<accession>A0A7K1LS00</accession>
<gene>
    <name evidence="2" type="ORF">FLP08_11740</name>
</gene>
<dbReference type="AlphaFoldDB" id="A0A7K1LS00"/>
<sequence>MLKKFLILCGILLGSIVTAQKDTREIFSAENINSININTDEVYLINIITSDASQIEISTHSEGEYYDDILVESSITGDQLNIRTEYPQRLAGGYDKLSAHKVFSLEIELRIPGELEVAIRSNIASVQSKGGFKSLHADLKQGYCKLLDFSGIAVINTYSGNILVETASGLIEASSRNGRVEVPDFLPGRNPLRLTSIDGNIMVRKN</sequence>
<name>A0A7K1LS00_9FLAO</name>
<feature type="chain" id="PRO_5029759854" description="DUF4097 domain-containing protein" evidence="1">
    <location>
        <begin position="20"/>
        <end position="206"/>
    </location>
</feature>
<reference evidence="2 3" key="1">
    <citation type="submission" date="2019-07" db="EMBL/GenBank/DDBJ databases">
        <title>Gramella aestuarii sp. nov., isolated from a tidal flat, and emended description of Gramella echinicola.</title>
        <authorList>
            <person name="Liu L."/>
        </authorList>
    </citation>
    <scope>NUCLEOTIDE SEQUENCE [LARGE SCALE GENOMIC DNA]</scope>
    <source>
        <strain evidence="2 3">BS12</strain>
    </source>
</reference>
<keyword evidence="1" id="KW-0732">Signal</keyword>
<feature type="signal peptide" evidence="1">
    <location>
        <begin position="1"/>
        <end position="19"/>
    </location>
</feature>
<protein>
    <recommendedName>
        <fullName evidence="4">DUF4097 domain-containing protein</fullName>
    </recommendedName>
</protein>
<evidence type="ECO:0008006" key="4">
    <source>
        <dbReference type="Google" id="ProtNLM"/>
    </source>
</evidence>
<organism evidence="2 3">
    <name type="scientific">Christiangramia aestuarii</name>
    <dbReference type="NCBI Taxonomy" id="1028746"/>
    <lineage>
        <taxon>Bacteria</taxon>
        <taxon>Pseudomonadati</taxon>
        <taxon>Bacteroidota</taxon>
        <taxon>Flavobacteriia</taxon>
        <taxon>Flavobacteriales</taxon>
        <taxon>Flavobacteriaceae</taxon>
        <taxon>Christiangramia</taxon>
    </lineage>
</organism>
<evidence type="ECO:0000313" key="2">
    <source>
        <dbReference type="EMBL" id="MUP43250.1"/>
    </source>
</evidence>
<dbReference type="OrthoDB" id="1144071at2"/>
<evidence type="ECO:0000313" key="3">
    <source>
        <dbReference type="Proteomes" id="UP000460416"/>
    </source>
</evidence>
<dbReference type="EMBL" id="VJVW01000004">
    <property type="protein sequence ID" value="MUP43250.1"/>
    <property type="molecule type" value="Genomic_DNA"/>
</dbReference>
<comment type="caution">
    <text evidence="2">The sequence shown here is derived from an EMBL/GenBank/DDBJ whole genome shotgun (WGS) entry which is preliminary data.</text>
</comment>
<dbReference type="Proteomes" id="UP000460416">
    <property type="component" value="Unassembled WGS sequence"/>
</dbReference>
<evidence type="ECO:0000256" key="1">
    <source>
        <dbReference type="SAM" id="SignalP"/>
    </source>
</evidence>
<proteinExistence type="predicted"/>
<dbReference type="RefSeq" id="WP_156276940.1">
    <property type="nucleotide sequence ID" value="NZ_BAABGI010000001.1"/>
</dbReference>
<keyword evidence="3" id="KW-1185">Reference proteome</keyword>